<reference evidence="6" key="5">
    <citation type="submission" date="2025-09" db="UniProtKB">
        <authorList>
            <consortium name="Ensembl"/>
        </authorList>
    </citation>
    <scope>IDENTIFICATION</scope>
</reference>
<evidence type="ECO:0000256" key="4">
    <source>
        <dbReference type="SAM" id="Coils"/>
    </source>
</evidence>
<protein>
    <recommendedName>
        <fullName evidence="5">SPRY-associated domain-containing protein</fullName>
    </recommendedName>
</protein>
<dbReference type="GeneTree" id="ENSGT01150000286931"/>
<evidence type="ECO:0000259" key="5">
    <source>
        <dbReference type="SMART" id="SM00589"/>
    </source>
</evidence>
<reference evidence="6" key="3">
    <citation type="submission" date="2020-05" db="EMBL/GenBank/DDBJ databases">
        <title>Electrophorus electricus (electric eel) genome, fEleEle1, primary haplotype.</title>
        <authorList>
            <person name="Myers G."/>
            <person name="Meyer A."/>
            <person name="Fedrigo O."/>
            <person name="Formenti G."/>
            <person name="Rhie A."/>
            <person name="Tracey A."/>
            <person name="Sims Y."/>
            <person name="Jarvis E.D."/>
        </authorList>
    </citation>
    <scope>NUCLEOTIDE SEQUENCE [LARGE SCALE GENOMIC DNA]</scope>
</reference>
<accession>A0A4W4G5U0</accession>
<reference evidence="6" key="4">
    <citation type="submission" date="2025-08" db="UniProtKB">
        <authorList>
            <consortium name="Ensembl"/>
        </authorList>
    </citation>
    <scope>IDENTIFICATION</scope>
</reference>
<dbReference type="PANTHER" id="PTHR25465">
    <property type="entry name" value="B-BOX DOMAIN CONTAINING"/>
    <property type="match status" value="1"/>
</dbReference>
<evidence type="ECO:0000256" key="3">
    <source>
        <dbReference type="ARBA" id="ARBA00022833"/>
    </source>
</evidence>
<dbReference type="InterPro" id="IPR006574">
    <property type="entry name" value="PRY"/>
</dbReference>
<dbReference type="InterPro" id="IPR043136">
    <property type="entry name" value="B30.2/SPRY_sf"/>
</dbReference>
<dbReference type="Pfam" id="PF25600">
    <property type="entry name" value="TRIM_CC"/>
    <property type="match status" value="1"/>
</dbReference>
<dbReference type="Proteomes" id="UP000314983">
    <property type="component" value="Chromosome 4"/>
</dbReference>
<reference evidence="7" key="2">
    <citation type="journal article" date="2017" name="Sci. Adv.">
        <title>A tail of two voltages: Proteomic comparison of the three electric organs of the electric eel.</title>
        <authorList>
            <person name="Traeger L.L."/>
            <person name="Sabat G."/>
            <person name="Barrett-Wilt G.A."/>
            <person name="Wells G.B."/>
            <person name="Sussman M.R."/>
        </authorList>
    </citation>
    <scope>NUCLEOTIDE SEQUENCE [LARGE SCALE GENOMIC DNA]</scope>
</reference>
<feature type="coiled-coil region" evidence="4">
    <location>
        <begin position="4"/>
        <end position="31"/>
    </location>
</feature>
<feature type="domain" description="SPRY-associated" evidence="5">
    <location>
        <begin position="166"/>
        <end position="218"/>
    </location>
</feature>
<dbReference type="Ensembl" id="ENSEEET00000032074.2">
    <property type="protein sequence ID" value="ENSEEEP00000031690.2"/>
    <property type="gene ID" value="ENSEEEG00000015140.2"/>
</dbReference>
<dbReference type="InterPro" id="IPR013320">
    <property type="entry name" value="ConA-like_dom_sf"/>
</dbReference>
<keyword evidence="3" id="KW-0862">Zinc</keyword>
<dbReference type="InterPro" id="IPR051051">
    <property type="entry name" value="E3_ubiq-ligase_TRIM/RNF"/>
</dbReference>
<dbReference type="Pfam" id="PF13765">
    <property type="entry name" value="PRY"/>
    <property type="match status" value="1"/>
</dbReference>
<keyword evidence="4" id="KW-0175">Coiled coil</keyword>
<dbReference type="STRING" id="8005.ENSEEEP00000031690"/>
<evidence type="ECO:0000313" key="7">
    <source>
        <dbReference type="Proteomes" id="UP000314983"/>
    </source>
</evidence>
<dbReference type="OMA" id="MIWERKL"/>
<dbReference type="SMART" id="SM00589">
    <property type="entry name" value="PRY"/>
    <property type="match status" value="1"/>
</dbReference>
<evidence type="ECO:0000256" key="1">
    <source>
        <dbReference type="ARBA" id="ARBA00022723"/>
    </source>
</evidence>
<proteinExistence type="predicted"/>
<keyword evidence="1" id="KW-0479">Metal-binding</keyword>
<evidence type="ECO:0000256" key="2">
    <source>
        <dbReference type="ARBA" id="ARBA00022771"/>
    </source>
</evidence>
<dbReference type="Gene3D" id="2.60.120.920">
    <property type="match status" value="1"/>
</dbReference>
<dbReference type="SUPFAM" id="SSF49899">
    <property type="entry name" value="Concanavalin A-like lectins/glucanases"/>
    <property type="match status" value="1"/>
</dbReference>
<dbReference type="AlphaFoldDB" id="A0A4W4G5U0"/>
<name>A0A4W4G5U0_ELEEL</name>
<keyword evidence="7" id="KW-1185">Reference proteome</keyword>
<sequence length="278" mass="32896">MEVQRKFQLRIQEKEKKVQELKQAVDTLKRFAQAAVNNNRRIFTELIRSIKQRRCEVRDLIRAQEEAELSRAERLLEQLEQEIADLKRRDTELEQFSQTDDDIHFLQSFQSLCVSSGSEDSPSIPVHQHPSFDGVKKSISDLKERLKEFCKEEFNKILQHGKRSYFCQLSLDANTTHRRLSLSERNKVVTRSEKVHLYSDHPERFDYLPQVLSKKSVCGCCYWEVELSNGSYVFISVSYKDISRKGHDHPLWFRLDLEPSVTLLYNQRWVEYPKTVLN</sequence>
<dbReference type="InterPro" id="IPR058030">
    <property type="entry name" value="TRIM8/14/16/25/29/45/65_CC"/>
</dbReference>
<dbReference type="GO" id="GO:0008270">
    <property type="term" value="F:zinc ion binding"/>
    <property type="evidence" value="ECO:0007669"/>
    <property type="project" value="UniProtKB-KW"/>
</dbReference>
<dbReference type="PANTHER" id="PTHR25465:SF5">
    <property type="entry name" value="E3 UBIQUITIN_ISG15 LIGASE TRIM25-RELATED"/>
    <property type="match status" value="1"/>
</dbReference>
<reference evidence="7" key="1">
    <citation type="journal article" date="2014" name="Science">
        <title>Nonhuman genetics. Genomic basis for the convergent evolution of electric organs.</title>
        <authorList>
            <person name="Gallant J.R."/>
            <person name="Traeger L.L."/>
            <person name="Volkening J.D."/>
            <person name="Moffett H."/>
            <person name="Chen P.H."/>
            <person name="Novina C.D."/>
            <person name="Phillips G.N.Jr."/>
            <person name="Anand R."/>
            <person name="Wells G.B."/>
            <person name="Pinch M."/>
            <person name="Guth R."/>
            <person name="Unguez G.A."/>
            <person name="Albert J.S."/>
            <person name="Zakon H.H."/>
            <person name="Samanta M.P."/>
            <person name="Sussman M.R."/>
        </authorList>
    </citation>
    <scope>NUCLEOTIDE SEQUENCE [LARGE SCALE GENOMIC DNA]</scope>
</reference>
<evidence type="ECO:0000313" key="6">
    <source>
        <dbReference type="Ensembl" id="ENSEEEP00000031690.2"/>
    </source>
</evidence>
<organism evidence="6 7">
    <name type="scientific">Electrophorus electricus</name>
    <name type="common">Electric eel</name>
    <name type="synonym">Gymnotus electricus</name>
    <dbReference type="NCBI Taxonomy" id="8005"/>
    <lineage>
        <taxon>Eukaryota</taxon>
        <taxon>Metazoa</taxon>
        <taxon>Chordata</taxon>
        <taxon>Craniata</taxon>
        <taxon>Vertebrata</taxon>
        <taxon>Euteleostomi</taxon>
        <taxon>Actinopterygii</taxon>
        <taxon>Neopterygii</taxon>
        <taxon>Teleostei</taxon>
        <taxon>Ostariophysi</taxon>
        <taxon>Gymnotiformes</taxon>
        <taxon>Gymnotoidei</taxon>
        <taxon>Gymnotidae</taxon>
        <taxon>Electrophorus</taxon>
    </lineage>
</organism>
<feature type="coiled-coil region" evidence="4">
    <location>
        <begin position="62"/>
        <end position="96"/>
    </location>
</feature>
<keyword evidence="2" id="KW-0863">Zinc-finger</keyword>